<evidence type="ECO:0000313" key="2">
    <source>
        <dbReference type="Proteomes" id="UP000309992"/>
    </source>
</evidence>
<dbReference type="Proteomes" id="UP000309992">
    <property type="component" value="Unassembled WGS sequence"/>
</dbReference>
<sequence length="256" mass="28861">MTSSDEHSNRLPRESDHERSVRRRLARLLANSPIPPEELVDNLALYLRRQPLTDLLSLDALYRMIVDVPGAIMEFGVHRGRHVAALTALRGVYEPYNPHRRIIGFDTFTGFPDVAEIDVTAASAVTGKFAVPADYPDHLRDILNGHEDAEHLGHIRRTLLVEGDVRDTLPRYLDQNPHTIIALAYFDLDLYKPTRDTLKAIQPYLTRGSVLAFDQLAHAKWPGETAALRDTLGIDHDSLHLLPGRATPTYLRWNAS</sequence>
<name>A0ABY2RTQ3_9PSEU</name>
<protein>
    <submittedName>
        <fullName evidence="1">Class I SAM-dependent methyltransferase</fullName>
    </submittedName>
</protein>
<dbReference type="GO" id="GO:0032259">
    <property type="term" value="P:methylation"/>
    <property type="evidence" value="ECO:0007669"/>
    <property type="project" value="UniProtKB-KW"/>
</dbReference>
<evidence type="ECO:0000313" key="1">
    <source>
        <dbReference type="EMBL" id="TKG60245.1"/>
    </source>
</evidence>
<gene>
    <name evidence="1" type="ORF">FCN18_35760</name>
</gene>
<organism evidence="1 2">
    <name type="scientific">Prauserella endophytica</name>
    <dbReference type="NCBI Taxonomy" id="1592324"/>
    <lineage>
        <taxon>Bacteria</taxon>
        <taxon>Bacillati</taxon>
        <taxon>Actinomycetota</taxon>
        <taxon>Actinomycetes</taxon>
        <taxon>Pseudonocardiales</taxon>
        <taxon>Pseudonocardiaceae</taxon>
        <taxon>Prauserella</taxon>
        <taxon>Prauserella coralliicola group</taxon>
    </lineage>
</organism>
<reference evidence="1 2" key="1">
    <citation type="journal article" date="2015" name="Antonie Van Leeuwenhoek">
        <title>Prauserella endophytica sp. nov., an endophytic actinobacterium isolated from Tamarix taklamakanensis.</title>
        <authorList>
            <person name="Liu J.M."/>
            <person name="Habden X."/>
            <person name="Guo L."/>
            <person name="Tuo L."/>
            <person name="Jiang Z.K."/>
            <person name="Liu S.W."/>
            <person name="Liu X.F."/>
            <person name="Chen L."/>
            <person name="Li R.F."/>
            <person name="Zhang Y.Q."/>
            <person name="Sun C.H."/>
        </authorList>
    </citation>
    <scope>NUCLEOTIDE SEQUENCE [LARGE SCALE GENOMIC DNA]</scope>
    <source>
        <strain evidence="1 2">CGMCC 4.7182</strain>
    </source>
</reference>
<keyword evidence="1" id="KW-0489">Methyltransferase</keyword>
<keyword evidence="2" id="KW-1185">Reference proteome</keyword>
<dbReference type="Pfam" id="PF05711">
    <property type="entry name" value="TylF"/>
    <property type="match status" value="1"/>
</dbReference>
<comment type="caution">
    <text evidence="1">The sequence shown here is derived from an EMBL/GenBank/DDBJ whole genome shotgun (WGS) entry which is preliminary data.</text>
</comment>
<dbReference type="InterPro" id="IPR008884">
    <property type="entry name" value="TylF_MeTrfase"/>
</dbReference>
<accession>A0ABY2RTQ3</accession>
<dbReference type="InterPro" id="IPR029063">
    <property type="entry name" value="SAM-dependent_MTases_sf"/>
</dbReference>
<dbReference type="GO" id="GO:0008168">
    <property type="term" value="F:methyltransferase activity"/>
    <property type="evidence" value="ECO:0007669"/>
    <property type="project" value="UniProtKB-KW"/>
</dbReference>
<keyword evidence="1" id="KW-0808">Transferase</keyword>
<proteinExistence type="predicted"/>
<dbReference type="PANTHER" id="PTHR40036:SF1">
    <property type="entry name" value="MACROCIN O-METHYLTRANSFERASE"/>
    <property type="match status" value="1"/>
</dbReference>
<dbReference type="PANTHER" id="PTHR40036">
    <property type="entry name" value="MACROCIN O-METHYLTRANSFERASE"/>
    <property type="match status" value="1"/>
</dbReference>
<dbReference type="EMBL" id="SWMS01000039">
    <property type="protein sequence ID" value="TKG60245.1"/>
    <property type="molecule type" value="Genomic_DNA"/>
</dbReference>
<dbReference type="RefSeq" id="WP_116051865.1">
    <property type="nucleotide sequence ID" value="NZ_SWMS01000039.1"/>
</dbReference>
<dbReference type="Gene3D" id="3.40.50.150">
    <property type="entry name" value="Vaccinia Virus protein VP39"/>
    <property type="match status" value="1"/>
</dbReference>